<evidence type="ECO:0000259" key="9">
    <source>
        <dbReference type="PROSITE" id="PS50928"/>
    </source>
</evidence>
<evidence type="ECO:0000313" key="11">
    <source>
        <dbReference type="Proteomes" id="UP001206236"/>
    </source>
</evidence>
<dbReference type="PANTHER" id="PTHR42929">
    <property type="entry name" value="INNER MEMBRANE ABC TRANSPORTER PERMEASE PROTEIN YDCU-RELATED-RELATED"/>
    <property type="match status" value="1"/>
</dbReference>
<keyword evidence="6 8" id="KW-1133">Transmembrane helix</keyword>
<dbReference type="GO" id="GO:0005886">
    <property type="term" value="C:plasma membrane"/>
    <property type="evidence" value="ECO:0007669"/>
    <property type="project" value="UniProtKB-SubCell"/>
</dbReference>
<feature type="transmembrane region" description="Helical" evidence="8">
    <location>
        <begin position="150"/>
        <end position="177"/>
    </location>
</feature>
<dbReference type="SUPFAM" id="SSF161098">
    <property type="entry name" value="MetI-like"/>
    <property type="match status" value="1"/>
</dbReference>
<evidence type="ECO:0000256" key="8">
    <source>
        <dbReference type="RuleBase" id="RU363032"/>
    </source>
</evidence>
<dbReference type="PROSITE" id="PS50928">
    <property type="entry name" value="ABC_TM1"/>
    <property type="match status" value="1"/>
</dbReference>
<feature type="transmembrane region" description="Helical" evidence="8">
    <location>
        <begin position="107"/>
        <end position="130"/>
    </location>
</feature>
<keyword evidence="3 8" id="KW-0813">Transport</keyword>
<proteinExistence type="inferred from homology"/>
<gene>
    <name evidence="10" type="ORF">NE632_11175</name>
</gene>
<protein>
    <submittedName>
        <fullName evidence="10">ABC transporter permease subunit</fullName>
    </submittedName>
</protein>
<evidence type="ECO:0000313" key="10">
    <source>
        <dbReference type="EMBL" id="MCQ5153863.1"/>
    </source>
</evidence>
<dbReference type="PANTHER" id="PTHR42929:SF1">
    <property type="entry name" value="INNER MEMBRANE ABC TRANSPORTER PERMEASE PROTEIN YDCU-RELATED"/>
    <property type="match status" value="1"/>
</dbReference>
<keyword evidence="4" id="KW-1003">Cell membrane</keyword>
<comment type="subcellular location">
    <subcellularLocation>
        <location evidence="1 8">Cell membrane</location>
        <topology evidence="1 8">Multi-pass membrane protein</topology>
    </subcellularLocation>
</comment>
<dbReference type="Proteomes" id="UP001206236">
    <property type="component" value="Unassembled WGS sequence"/>
</dbReference>
<comment type="caution">
    <text evidence="10">The sequence shown here is derived from an EMBL/GenBank/DDBJ whole genome shotgun (WGS) entry which is preliminary data.</text>
</comment>
<accession>A0AAW5KMI6</accession>
<feature type="transmembrane region" description="Helical" evidence="8">
    <location>
        <begin position="12"/>
        <end position="33"/>
    </location>
</feature>
<dbReference type="AlphaFoldDB" id="A0AAW5KMI6"/>
<dbReference type="EMBL" id="JANGCN010000028">
    <property type="protein sequence ID" value="MCQ5153863.1"/>
    <property type="molecule type" value="Genomic_DNA"/>
</dbReference>
<feature type="transmembrane region" description="Helical" evidence="8">
    <location>
        <begin position="226"/>
        <end position="244"/>
    </location>
</feature>
<feature type="transmembrane region" description="Helical" evidence="8">
    <location>
        <begin position="198"/>
        <end position="220"/>
    </location>
</feature>
<dbReference type="InterPro" id="IPR000515">
    <property type="entry name" value="MetI-like"/>
</dbReference>
<dbReference type="Gene3D" id="1.10.3720.10">
    <property type="entry name" value="MetI-like"/>
    <property type="match status" value="1"/>
</dbReference>
<evidence type="ECO:0000256" key="2">
    <source>
        <dbReference type="ARBA" id="ARBA00007069"/>
    </source>
</evidence>
<organism evidence="10 11">
    <name type="scientific">Ruminococcus bicirculans</name>
    <name type="common">ex Wegman et al. 2014</name>
    <dbReference type="NCBI Taxonomy" id="1160721"/>
    <lineage>
        <taxon>Bacteria</taxon>
        <taxon>Bacillati</taxon>
        <taxon>Bacillota</taxon>
        <taxon>Clostridia</taxon>
        <taxon>Eubacteriales</taxon>
        <taxon>Oscillospiraceae</taxon>
        <taxon>Ruminococcus</taxon>
    </lineage>
</organism>
<evidence type="ECO:0000256" key="3">
    <source>
        <dbReference type="ARBA" id="ARBA00022448"/>
    </source>
</evidence>
<dbReference type="InterPro" id="IPR035906">
    <property type="entry name" value="MetI-like_sf"/>
</dbReference>
<sequence length="287" mass="31568">MTTSRSRFNFTALVYILPLTLALLLLVVLPLLYVGAMSFMGRGAYGGTIRRFTVDAYKSLADFTYLKAVGRSICMALKSSVLCILLGYPFTFIVARKWKKSGKLLMFLLMIPVYTSSLARLYSLVIMFNSSGLINTALMKLHIISSPLQILYTNGSITIGLVQYLLPFAVMPLYSSIEKLDEATIEASYDLGAGKIKTFIKVILPMTFPGIIAAFIILFVPAIGTYFITDVIGGGTVYMIGNIICNQFLSARNWPLGAALSVCVVIFILLMLYLYSRIGNLDDLGAM</sequence>
<feature type="domain" description="ABC transmembrane type-1" evidence="9">
    <location>
        <begin position="69"/>
        <end position="275"/>
    </location>
</feature>
<dbReference type="GO" id="GO:0055085">
    <property type="term" value="P:transmembrane transport"/>
    <property type="evidence" value="ECO:0007669"/>
    <property type="project" value="InterPro"/>
</dbReference>
<dbReference type="RefSeq" id="WP_256322367.1">
    <property type="nucleotide sequence ID" value="NZ_JAGZYA010000018.1"/>
</dbReference>
<dbReference type="Pfam" id="PF00528">
    <property type="entry name" value="BPD_transp_1"/>
    <property type="match status" value="1"/>
</dbReference>
<keyword evidence="5 8" id="KW-0812">Transmembrane</keyword>
<comment type="similarity">
    <text evidence="2">Belongs to the binding-protein-dependent transport system permease family. CysTW subfamily.</text>
</comment>
<evidence type="ECO:0000256" key="5">
    <source>
        <dbReference type="ARBA" id="ARBA00022692"/>
    </source>
</evidence>
<keyword evidence="7 8" id="KW-0472">Membrane</keyword>
<feature type="transmembrane region" description="Helical" evidence="8">
    <location>
        <begin position="256"/>
        <end position="275"/>
    </location>
</feature>
<evidence type="ECO:0000256" key="1">
    <source>
        <dbReference type="ARBA" id="ARBA00004651"/>
    </source>
</evidence>
<evidence type="ECO:0000256" key="7">
    <source>
        <dbReference type="ARBA" id="ARBA00023136"/>
    </source>
</evidence>
<evidence type="ECO:0000256" key="6">
    <source>
        <dbReference type="ARBA" id="ARBA00022989"/>
    </source>
</evidence>
<evidence type="ECO:0000256" key="4">
    <source>
        <dbReference type="ARBA" id="ARBA00022475"/>
    </source>
</evidence>
<name>A0AAW5KMI6_9FIRM</name>
<reference evidence="10" key="1">
    <citation type="submission" date="2022-06" db="EMBL/GenBank/DDBJ databases">
        <title>Isolation of gut microbiota from human fecal samples.</title>
        <authorList>
            <person name="Pamer E.G."/>
            <person name="Barat B."/>
            <person name="Waligurski E."/>
            <person name="Medina S."/>
            <person name="Paddock L."/>
            <person name="Mostad J."/>
        </authorList>
    </citation>
    <scope>NUCLEOTIDE SEQUENCE</scope>
    <source>
        <strain evidence="10">DFI.5.57</strain>
    </source>
</reference>
<feature type="transmembrane region" description="Helical" evidence="8">
    <location>
        <begin position="75"/>
        <end position="95"/>
    </location>
</feature>
<dbReference type="CDD" id="cd06261">
    <property type="entry name" value="TM_PBP2"/>
    <property type="match status" value="1"/>
</dbReference>